<dbReference type="InterPro" id="IPR018076">
    <property type="entry name" value="T2SS_GspF_dom"/>
</dbReference>
<feature type="region of interest" description="Disordered" evidence="6">
    <location>
        <begin position="46"/>
        <end position="86"/>
    </location>
</feature>
<keyword evidence="10" id="KW-1185">Reference proteome</keyword>
<feature type="transmembrane region" description="Helical" evidence="7">
    <location>
        <begin position="104"/>
        <end position="128"/>
    </location>
</feature>
<reference evidence="9 10" key="1">
    <citation type="journal article" date="2014" name="Antonie Van Leeuwenhoek">
        <title>Hyphomonas beringensis sp. nov. and Hyphomonas chukchiensis sp. nov., isolated from surface seawater of the Bering Sea and Chukchi Sea.</title>
        <authorList>
            <person name="Li C."/>
            <person name="Lai Q."/>
            <person name="Li G."/>
            <person name="Dong C."/>
            <person name="Wang J."/>
            <person name="Liao Y."/>
            <person name="Shao Z."/>
        </authorList>
    </citation>
    <scope>NUCLEOTIDE SEQUENCE [LARGE SCALE GENOMIC DNA]</scope>
    <source>
        <strain evidence="9 10">VP2</strain>
    </source>
</reference>
<evidence type="ECO:0000256" key="2">
    <source>
        <dbReference type="ARBA" id="ARBA00022475"/>
    </source>
</evidence>
<evidence type="ECO:0000256" key="5">
    <source>
        <dbReference type="ARBA" id="ARBA00023136"/>
    </source>
</evidence>
<feature type="transmembrane region" description="Helical" evidence="7">
    <location>
        <begin position="140"/>
        <end position="162"/>
    </location>
</feature>
<dbReference type="PATRIC" id="fig|1280952.3.peg.402"/>
<keyword evidence="5 7" id="KW-0472">Membrane</keyword>
<gene>
    <name evidence="9" type="ORF">HJA_01980</name>
</gene>
<dbReference type="GO" id="GO:0005886">
    <property type="term" value="C:plasma membrane"/>
    <property type="evidence" value="ECO:0007669"/>
    <property type="project" value="UniProtKB-SubCell"/>
</dbReference>
<evidence type="ECO:0000256" key="7">
    <source>
        <dbReference type="SAM" id="Phobius"/>
    </source>
</evidence>
<dbReference type="EMBL" id="ARYJ01000001">
    <property type="protein sequence ID" value="KCZ91268.1"/>
    <property type="molecule type" value="Genomic_DNA"/>
</dbReference>
<organism evidence="9 10">
    <name type="scientific">Hyphomonas jannaschiana VP2</name>
    <dbReference type="NCBI Taxonomy" id="1280952"/>
    <lineage>
        <taxon>Bacteria</taxon>
        <taxon>Pseudomonadati</taxon>
        <taxon>Pseudomonadota</taxon>
        <taxon>Alphaproteobacteria</taxon>
        <taxon>Hyphomonadales</taxon>
        <taxon>Hyphomonadaceae</taxon>
        <taxon>Hyphomonas</taxon>
    </lineage>
</organism>
<feature type="domain" description="Type II secretion system protein GspF" evidence="8">
    <location>
        <begin position="177"/>
        <end position="301"/>
    </location>
</feature>
<evidence type="ECO:0000256" key="6">
    <source>
        <dbReference type="SAM" id="MobiDB-lite"/>
    </source>
</evidence>
<dbReference type="PANTHER" id="PTHR35007:SF1">
    <property type="entry name" value="PILUS ASSEMBLY PROTEIN"/>
    <property type="match status" value="1"/>
</dbReference>
<feature type="transmembrane region" description="Helical" evidence="7">
    <location>
        <begin position="283"/>
        <end position="305"/>
    </location>
</feature>
<keyword evidence="3 7" id="KW-0812">Transmembrane</keyword>
<keyword evidence="4 7" id="KW-1133">Transmembrane helix</keyword>
<feature type="transmembrane region" description="Helical" evidence="7">
    <location>
        <begin position="317"/>
        <end position="336"/>
    </location>
</feature>
<dbReference type="eggNOG" id="COG4965">
    <property type="taxonomic scope" value="Bacteria"/>
</dbReference>
<evidence type="ECO:0000259" key="8">
    <source>
        <dbReference type="Pfam" id="PF00482"/>
    </source>
</evidence>
<evidence type="ECO:0000256" key="4">
    <source>
        <dbReference type="ARBA" id="ARBA00022989"/>
    </source>
</evidence>
<comment type="caution">
    <text evidence="9">The sequence shown here is derived from an EMBL/GenBank/DDBJ whole genome shotgun (WGS) entry which is preliminary data.</text>
</comment>
<dbReference type="Proteomes" id="UP000024816">
    <property type="component" value="Unassembled WGS sequence"/>
</dbReference>
<evidence type="ECO:0000313" key="9">
    <source>
        <dbReference type="EMBL" id="KCZ91268.1"/>
    </source>
</evidence>
<dbReference type="AlphaFoldDB" id="A0A059FLB3"/>
<proteinExistence type="predicted"/>
<feature type="compositionally biased region" description="Basic and acidic residues" evidence="6">
    <location>
        <begin position="54"/>
        <end position="81"/>
    </location>
</feature>
<evidence type="ECO:0000256" key="1">
    <source>
        <dbReference type="ARBA" id="ARBA00004651"/>
    </source>
</evidence>
<dbReference type="Pfam" id="PF00482">
    <property type="entry name" value="T2SSF"/>
    <property type="match status" value="1"/>
</dbReference>
<dbReference type="Gene3D" id="1.20.81.30">
    <property type="entry name" value="Type II secretion system (T2SS), domain F"/>
    <property type="match status" value="1"/>
</dbReference>
<dbReference type="PANTHER" id="PTHR35007">
    <property type="entry name" value="INTEGRAL MEMBRANE PROTEIN-RELATED"/>
    <property type="match status" value="1"/>
</dbReference>
<accession>A0A059FLB3</accession>
<evidence type="ECO:0000256" key="3">
    <source>
        <dbReference type="ARBA" id="ARBA00022692"/>
    </source>
</evidence>
<dbReference type="InterPro" id="IPR042094">
    <property type="entry name" value="T2SS_GspF_sf"/>
</dbReference>
<comment type="subcellular location">
    <subcellularLocation>
        <location evidence="1">Cell membrane</location>
        <topology evidence="1">Multi-pass membrane protein</topology>
    </subcellularLocation>
</comment>
<sequence length="344" mass="36940">MDGNMLTLVIAALAFLAIAGIGMALSGGDNDAARKRARAIGAGATMSGKGRGGKAMDESAKRRAKTQEMLESLRKQGEARRKNSSTQTIKGKLVQAGLDVPMSAFWLFSILLGGVCAALIYLSGFDGLTISGISFRSRPILVAGAFIGGGFGLPRFLLNFMINGRHKKMINQFADALDVIVRGVKSGLPLNECIRIIAKESPEPLRSEFATLADNLAMGAGTERALNMFYKRVPLQEVNFFMIVLLIQAKAGGNLSEALGNLSSVIRSRKMMREKIKAMSSEAKASAMIIGSLPFAVGLLVFMTTPDYILELFRTETGHVILAAGSTLMFTGIMTMKKMINFDI</sequence>
<dbReference type="STRING" id="1280952.HJA_01980"/>
<keyword evidence="2" id="KW-1003">Cell membrane</keyword>
<protein>
    <submittedName>
        <fullName evidence="9">Secretion system protein</fullName>
    </submittedName>
</protein>
<evidence type="ECO:0000313" key="10">
    <source>
        <dbReference type="Proteomes" id="UP000024816"/>
    </source>
</evidence>
<name>A0A059FLB3_9PROT</name>